<evidence type="ECO:0000313" key="2">
    <source>
        <dbReference type="Proteomes" id="UP001366503"/>
    </source>
</evidence>
<protein>
    <recommendedName>
        <fullName evidence="3">DUF3606 domain-containing protein</fullName>
    </recommendedName>
</protein>
<dbReference type="RefSeq" id="WP_337095768.1">
    <property type="nucleotide sequence ID" value="NZ_JAPYKO010000023.1"/>
</dbReference>
<evidence type="ECO:0000313" key="1">
    <source>
        <dbReference type="EMBL" id="MEI9405559.1"/>
    </source>
</evidence>
<proteinExistence type="predicted"/>
<name>A0ABU8KL76_9HYPH</name>
<keyword evidence="2" id="KW-1185">Reference proteome</keyword>
<gene>
    <name evidence="1" type="ORF">O7A05_25830</name>
</gene>
<organism evidence="1 2">
    <name type="scientific">Mesorhizobium argentiipisi</name>
    <dbReference type="NCBI Taxonomy" id="3015175"/>
    <lineage>
        <taxon>Bacteria</taxon>
        <taxon>Pseudomonadati</taxon>
        <taxon>Pseudomonadota</taxon>
        <taxon>Alphaproteobacteria</taxon>
        <taxon>Hyphomicrobiales</taxon>
        <taxon>Phyllobacteriaceae</taxon>
        <taxon>Mesorhizobium</taxon>
    </lineage>
</organism>
<sequence length="65" mass="7195">MAGQNDGNEAQTGDGKAARGDVELLARRLAKDTDISEDEARELIRLIGTDWTSLVREARFLKGRH</sequence>
<dbReference type="EMBL" id="JAPYKO010000023">
    <property type="protein sequence ID" value="MEI9405559.1"/>
    <property type="molecule type" value="Genomic_DNA"/>
</dbReference>
<comment type="caution">
    <text evidence="1">The sequence shown here is derived from an EMBL/GenBank/DDBJ whole genome shotgun (WGS) entry which is preliminary data.</text>
</comment>
<accession>A0ABU8KL76</accession>
<reference evidence="1 2" key="1">
    <citation type="submission" date="2022-12" db="EMBL/GenBank/DDBJ databases">
        <authorList>
            <person name="Muema E."/>
        </authorList>
    </citation>
    <scope>NUCLEOTIDE SEQUENCE [LARGE SCALE GENOMIC DNA]</scope>
    <source>
        <strain evidence="2">1330</strain>
    </source>
</reference>
<evidence type="ECO:0008006" key="3">
    <source>
        <dbReference type="Google" id="ProtNLM"/>
    </source>
</evidence>
<dbReference type="Proteomes" id="UP001366503">
    <property type="component" value="Unassembled WGS sequence"/>
</dbReference>